<dbReference type="PROSITE" id="PS50966">
    <property type="entry name" value="ZF_SWIM"/>
    <property type="match status" value="1"/>
</dbReference>
<reference evidence="4" key="1">
    <citation type="submission" date="2017-08" db="EMBL/GenBank/DDBJ databases">
        <authorList>
            <person name="Varghese N."/>
            <person name="Submissions S."/>
        </authorList>
    </citation>
    <scope>NUCLEOTIDE SEQUENCE [LARGE SCALE GENOMIC DNA]</scope>
    <source>
        <strain evidence="4">JC22</strain>
    </source>
</reference>
<protein>
    <recommendedName>
        <fullName evidence="2">SWIM-type domain-containing protein</fullName>
    </recommendedName>
</protein>
<evidence type="ECO:0000313" key="4">
    <source>
        <dbReference type="Proteomes" id="UP000219636"/>
    </source>
</evidence>
<dbReference type="InterPro" id="IPR007527">
    <property type="entry name" value="Znf_SWIM"/>
</dbReference>
<accession>A0A285RCT2</accession>
<dbReference type="OrthoDB" id="7593573at2"/>
<dbReference type="RefSeq" id="WP_097071708.1">
    <property type="nucleotide sequence ID" value="NZ_OBMQ01000001.1"/>
</dbReference>
<dbReference type="EMBL" id="OBMQ01000001">
    <property type="protein sequence ID" value="SOB90212.1"/>
    <property type="molecule type" value="Genomic_DNA"/>
</dbReference>
<dbReference type="Proteomes" id="UP000219636">
    <property type="component" value="Unassembled WGS sequence"/>
</dbReference>
<evidence type="ECO:0000259" key="2">
    <source>
        <dbReference type="PROSITE" id="PS50966"/>
    </source>
</evidence>
<gene>
    <name evidence="3" type="ORF">SAMN05880501_101118</name>
</gene>
<keyword evidence="1" id="KW-0863">Zinc-finger</keyword>
<keyword evidence="1" id="KW-0862">Zinc</keyword>
<dbReference type="GO" id="GO:0008270">
    <property type="term" value="F:zinc ion binding"/>
    <property type="evidence" value="ECO:0007669"/>
    <property type="project" value="UniProtKB-KW"/>
</dbReference>
<keyword evidence="4" id="KW-1185">Reference proteome</keyword>
<name>A0A285RCT2_9BACL</name>
<proteinExistence type="predicted"/>
<evidence type="ECO:0000313" key="3">
    <source>
        <dbReference type="EMBL" id="SOB90212.1"/>
    </source>
</evidence>
<feature type="domain" description="SWIM-type" evidence="2">
    <location>
        <begin position="72"/>
        <end position="104"/>
    </location>
</feature>
<evidence type="ECO:0000256" key="1">
    <source>
        <dbReference type="PROSITE-ProRule" id="PRU00325"/>
    </source>
</evidence>
<organism evidence="3 4">
    <name type="scientific">Ureibacillus xyleni</name>
    <dbReference type="NCBI Taxonomy" id="614648"/>
    <lineage>
        <taxon>Bacteria</taxon>
        <taxon>Bacillati</taxon>
        <taxon>Bacillota</taxon>
        <taxon>Bacilli</taxon>
        <taxon>Bacillales</taxon>
        <taxon>Caryophanaceae</taxon>
        <taxon>Ureibacillus</taxon>
    </lineage>
</organism>
<keyword evidence="1" id="KW-0479">Metal-binding</keyword>
<sequence>MALSVSSLARDHEIFIKEQVEQIERALHPSVTEDEELVRRALFAVRNKSVIIGRYIPTNGILYTQVQDVRPTEVIIHLNSQIIVCNCPHDGWCRHKVSVIMSLYQYLDSVQDWAAKWRAKKGVNLHLLASERTPENWQAMVDEVMSHLLPTGRQIEHYMISTIYENAYTKLRKHQPFEREWQPIYHLFMEIAVLSKLWEHIFQTNVGLKQEYFEFFIDRRFEGIQIYVNDLAGKSRLFATDPFFDALQVMVRELLVERNTYFNRRLNIYLLFWDSIFIERRRAEEEQEILSNLQNVSEDVPLPDILNIFHILLKNYEELQSNLDVISPEHLDVYFGLAKFSLSKRDDVASELILKAILPHLNVYINHYLMPSKRQLSVKRIHSLYENIDLTEREEIQLYSAFGVHGVQPYSSFLLKKQRYEEWVALHLLYPSSISYLETCGLKEVLENEPAATLPLYHYYALEEVNQKSRMNYKQAVRIWKMMKSAAKKSGKVNFWADYIHTVREQFKRLRALQEELEKGNLLA</sequence>
<dbReference type="AlphaFoldDB" id="A0A285RCT2"/>